<dbReference type="InterPro" id="IPR037523">
    <property type="entry name" value="VOC_core"/>
</dbReference>
<sequence length="136" mass="14875">MPTGYLEHANISVTDPERSAALLKAMLGWEERWRGPSQNAGHSIHVGYEGCYLALYTGAHVRGEYAKGQPLNHIAFMVHDLDAAEAVVKAHGLEPFGHDDYEPGRRFYVFDWDGIEFEIVSYAAGASTRGPAAGPS</sequence>
<dbReference type="SUPFAM" id="SSF54593">
    <property type="entry name" value="Glyoxalase/Bleomycin resistance protein/Dihydroxybiphenyl dioxygenase"/>
    <property type="match status" value="1"/>
</dbReference>
<dbReference type="Pfam" id="PF13669">
    <property type="entry name" value="Glyoxalase_4"/>
    <property type="match status" value="1"/>
</dbReference>
<dbReference type="Proteomes" id="UP001235664">
    <property type="component" value="Unassembled WGS sequence"/>
</dbReference>
<evidence type="ECO:0000313" key="2">
    <source>
        <dbReference type="EMBL" id="MDP4540940.1"/>
    </source>
</evidence>
<comment type="caution">
    <text evidence="2">The sequence shown here is derived from an EMBL/GenBank/DDBJ whole genome shotgun (WGS) entry which is preliminary data.</text>
</comment>
<dbReference type="EMBL" id="JAVAIL010000007">
    <property type="protein sequence ID" value="MDP4540940.1"/>
    <property type="molecule type" value="Genomic_DNA"/>
</dbReference>
<evidence type="ECO:0000259" key="1">
    <source>
        <dbReference type="PROSITE" id="PS51819"/>
    </source>
</evidence>
<feature type="domain" description="VOC" evidence="1">
    <location>
        <begin position="5"/>
        <end position="122"/>
    </location>
</feature>
<proteinExistence type="predicted"/>
<gene>
    <name evidence="2" type="ORF">Q9K01_15030</name>
</gene>
<dbReference type="PROSITE" id="PS51819">
    <property type="entry name" value="VOC"/>
    <property type="match status" value="1"/>
</dbReference>
<dbReference type="RefSeq" id="WP_305930940.1">
    <property type="nucleotide sequence ID" value="NZ_JAVAIL010000007.1"/>
</dbReference>
<name>A0ABT9HDG7_9SPHN</name>
<accession>A0ABT9HDG7</accession>
<keyword evidence="3" id="KW-1185">Reference proteome</keyword>
<organism evidence="2 3">
    <name type="scientific">Qipengyuania benthica</name>
    <dbReference type="NCBI Taxonomy" id="3067651"/>
    <lineage>
        <taxon>Bacteria</taxon>
        <taxon>Pseudomonadati</taxon>
        <taxon>Pseudomonadota</taxon>
        <taxon>Alphaproteobacteria</taxon>
        <taxon>Sphingomonadales</taxon>
        <taxon>Erythrobacteraceae</taxon>
        <taxon>Qipengyuania</taxon>
    </lineage>
</organism>
<dbReference type="InterPro" id="IPR029068">
    <property type="entry name" value="Glyas_Bleomycin-R_OHBP_Dase"/>
</dbReference>
<dbReference type="Gene3D" id="3.10.180.10">
    <property type="entry name" value="2,3-Dihydroxybiphenyl 1,2-Dioxygenase, domain 1"/>
    <property type="match status" value="1"/>
</dbReference>
<reference evidence="2 3" key="1">
    <citation type="submission" date="2023-08" db="EMBL/GenBank/DDBJ databases">
        <title>genomic of DY56.</title>
        <authorList>
            <person name="Wang Y."/>
        </authorList>
    </citation>
    <scope>NUCLEOTIDE SEQUENCE [LARGE SCALE GENOMIC DNA]</scope>
    <source>
        <strain evidence="2 3">DY56-A-20</strain>
    </source>
</reference>
<evidence type="ECO:0000313" key="3">
    <source>
        <dbReference type="Proteomes" id="UP001235664"/>
    </source>
</evidence>
<protein>
    <submittedName>
        <fullName evidence="2">VOC family protein</fullName>
    </submittedName>
</protein>